<evidence type="ECO:0000313" key="3">
    <source>
        <dbReference type="Proteomes" id="UP000314294"/>
    </source>
</evidence>
<evidence type="ECO:0000313" key="2">
    <source>
        <dbReference type="EMBL" id="TNN84737.1"/>
    </source>
</evidence>
<dbReference type="EMBL" id="SRLO01000024">
    <property type="protein sequence ID" value="TNN84737.1"/>
    <property type="molecule type" value="Genomic_DNA"/>
</dbReference>
<feature type="compositionally biased region" description="Basic and acidic residues" evidence="1">
    <location>
        <begin position="79"/>
        <end position="91"/>
    </location>
</feature>
<reference evidence="2 3" key="1">
    <citation type="submission" date="2019-03" db="EMBL/GenBank/DDBJ databases">
        <title>First draft genome of Liparis tanakae, snailfish: a comprehensive survey of snailfish specific genes.</title>
        <authorList>
            <person name="Kim W."/>
            <person name="Song I."/>
            <person name="Jeong J.-H."/>
            <person name="Kim D."/>
            <person name="Kim S."/>
            <person name="Ryu S."/>
            <person name="Song J.Y."/>
            <person name="Lee S.K."/>
        </authorList>
    </citation>
    <scope>NUCLEOTIDE SEQUENCE [LARGE SCALE GENOMIC DNA]</scope>
    <source>
        <tissue evidence="2">Muscle</tissue>
    </source>
</reference>
<name>A0A4Z2J3Y7_9TELE</name>
<evidence type="ECO:0000256" key="1">
    <source>
        <dbReference type="SAM" id="MobiDB-lite"/>
    </source>
</evidence>
<keyword evidence="3" id="KW-1185">Reference proteome</keyword>
<protein>
    <submittedName>
        <fullName evidence="2">Uncharacterized protein</fullName>
    </submittedName>
</protein>
<comment type="caution">
    <text evidence="2">The sequence shown here is derived from an EMBL/GenBank/DDBJ whole genome shotgun (WGS) entry which is preliminary data.</text>
</comment>
<dbReference type="AlphaFoldDB" id="A0A4Z2J3Y7"/>
<gene>
    <name evidence="2" type="ORF">EYF80_004782</name>
</gene>
<accession>A0A4Z2J3Y7</accession>
<organism evidence="2 3">
    <name type="scientific">Liparis tanakae</name>
    <name type="common">Tanaka's snailfish</name>
    <dbReference type="NCBI Taxonomy" id="230148"/>
    <lineage>
        <taxon>Eukaryota</taxon>
        <taxon>Metazoa</taxon>
        <taxon>Chordata</taxon>
        <taxon>Craniata</taxon>
        <taxon>Vertebrata</taxon>
        <taxon>Euteleostomi</taxon>
        <taxon>Actinopterygii</taxon>
        <taxon>Neopterygii</taxon>
        <taxon>Teleostei</taxon>
        <taxon>Neoteleostei</taxon>
        <taxon>Acanthomorphata</taxon>
        <taxon>Eupercaria</taxon>
        <taxon>Perciformes</taxon>
        <taxon>Cottioidei</taxon>
        <taxon>Cottales</taxon>
        <taxon>Liparidae</taxon>
        <taxon>Liparis</taxon>
    </lineage>
</organism>
<sequence length="91" mass="9999">MGWLNGPKRKRKNSQCSLKSMTARCLSDSSKSLELKEASKEDVGSPEFLSLSNRLPAGPGSIPDRPDPVPLPPHPPSHKSPDNIERPRVFI</sequence>
<feature type="compositionally biased region" description="Basic and acidic residues" evidence="1">
    <location>
        <begin position="31"/>
        <end position="43"/>
    </location>
</feature>
<feature type="region of interest" description="Disordered" evidence="1">
    <location>
        <begin position="1"/>
        <end position="91"/>
    </location>
</feature>
<proteinExistence type="predicted"/>
<dbReference type="Proteomes" id="UP000314294">
    <property type="component" value="Unassembled WGS sequence"/>
</dbReference>